<feature type="compositionally biased region" description="Basic and acidic residues" evidence="5">
    <location>
        <begin position="108"/>
        <end position="145"/>
    </location>
</feature>
<dbReference type="EMBL" id="CP005077">
    <property type="protein sequence ID" value="AGM24611.1"/>
    <property type="molecule type" value="Genomic_DNA"/>
</dbReference>
<dbReference type="GO" id="GO:0003735">
    <property type="term" value="F:structural constituent of ribosome"/>
    <property type="evidence" value="ECO:0007669"/>
    <property type="project" value="InterPro"/>
</dbReference>
<feature type="region of interest" description="Disordered" evidence="5">
    <location>
        <begin position="108"/>
        <end position="152"/>
    </location>
</feature>
<gene>
    <name evidence="4 6" type="primary">rpsF</name>
    <name evidence="6" type="ORF">SCHRY_v1c00240</name>
</gene>
<dbReference type="OrthoDB" id="9812702at2"/>
<dbReference type="STRING" id="1276227.SCHRY_v1c00240"/>
<evidence type="ECO:0000256" key="3">
    <source>
        <dbReference type="ARBA" id="ARBA00035294"/>
    </source>
</evidence>
<dbReference type="PATRIC" id="fig|1276227.3.peg.24"/>
<evidence type="ECO:0000256" key="2">
    <source>
        <dbReference type="ARBA" id="ARBA00035104"/>
    </source>
</evidence>
<dbReference type="GO" id="GO:0006412">
    <property type="term" value="P:translation"/>
    <property type="evidence" value="ECO:0007669"/>
    <property type="project" value="UniProtKB-UniRule"/>
</dbReference>
<comment type="similarity">
    <text evidence="1 4">Belongs to the bacterial ribosomal protein bS6 family.</text>
</comment>
<dbReference type="GO" id="GO:0005737">
    <property type="term" value="C:cytoplasm"/>
    <property type="evidence" value="ECO:0007669"/>
    <property type="project" value="UniProtKB-ARBA"/>
</dbReference>
<dbReference type="eggNOG" id="COG0360">
    <property type="taxonomic scope" value="Bacteria"/>
</dbReference>
<keyword evidence="4" id="KW-0699">rRNA-binding</keyword>
<dbReference type="CDD" id="cd00473">
    <property type="entry name" value="bS6"/>
    <property type="match status" value="1"/>
</dbReference>
<dbReference type="PANTHER" id="PTHR21011:SF1">
    <property type="entry name" value="SMALL RIBOSOMAL SUBUNIT PROTEIN BS6M"/>
    <property type="match status" value="1"/>
</dbReference>
<evidence type="ECO:0000256" key="5">
    <source>
        <dbReference type="SAM" id="MobiDB-lite"/>
    </source>
</evidence>
<keyword evidence="4" id="KW-0687">Ribonucleoprotein</keyword>
<dbReference type="HAMAP" id="MF_00360">
    <property type="entry name" value="Ribosomal_bS6"/>
    <property type="match status" value="1"/>
</dbReference>
<comment type="function">
    <text evidence="2 4">Binds together with bS18 to 16S ribosomal RNA.</text>
</comment>
<dbReference type="GO" id="GO:1990904">
    <property type="term" value="C:ribonucleoprotein complex"/>
    <property type="evidence" value="ECO:0007669"/>
    <property type="project" value="UniProtKB-KW"/>
</dbReference>
<dbReference type="InterPro" id="IPR014717">
    <property type="entry name" value="Transl_elong_EF1B/ribsomal_bS6"/>
</dbReference>
<reference evidence="6 7" key="1">
    <citation type="journal article" date="2013" name="Genome Biol. Evol.">
        <title>Complete genomes of two dipteran-associated spiroplasmas provided insights into the origin, dynamics, and impacts of viral invasion in spiroplasma.</title>
        <authorList>
            <person name="Ku C."/>
            <person name="Lo W.S."/>
            <person name="Chen L.L."/>
            <person name="Kuo C.H."/>
        </authorList>
    </citation>
    <scope>NUCLEOTIDE SEQUENCE [LARGE SCALE GENOMIC DNA]</scope>
    <source>
        <strain evidence="6 7">DF-1</strain>
    </source>
</reference>
<dbReference type="RefSeq" id="WP_016338438.1">
    <property type="nucleotide sequence ID" value="NC_021280.1"/>
</dbReference>
<dbReference type="NCBIfam" id="TIGR00166">
    <property type="entry name" value="S6"/>
    <property type="match status" value="1"/>
</dbReference>
<keyword evidence="4" id="KW-0694">RNA-binding</keyword>
<dbReference type="PANTHER" id="PTHR21011">
    <property type="entry name" value="MITOCHONDRIAL 28S RIBOSOMAL PROTEIN S6"/>
    <property type="match status" value="1"/>
</dbReference>
<keyword evidence="7" id="KW-1185">Reference proteome</keyword>
<dbReference type="Pfam" id="PF01250">
    <property type="entry name" value="Ribosomal_S6"/>
    <property type="match status" value="1"/>
</dbReference>
<evidence type="ECO:0000256" key="1">
    <source>
        <dbReference type="ARBA" id="ARBA00009512"/>
    </source>
</evidence>
<dbReference type="InterPro" id="IPR000529">
    <property type="entry name" value="Ribosomal_bS6"/>
</dbReference>
<dbReference type="Proteomes" id="UP000013964">
    <property type="component" value="Chromosome"/>
</dbReference>
<name>R4UH06_9MOLU</name>
<dbReference type="HOGENOM" id="CLU_113441_1_0_14"/>
<keyword evidence="4 6" id="KW-0689">Ribosomal protein</keyword>
<dbReference type="AlphaFoldDB" id="R4UH06"/>
<sequence>MRKYEVMYILNPDAADLKGLQTKLHKILEANGGKIEEYGDWGVKDFSYPIKKKTKGYYGVLIVNTTAENIDEFIRISHIEKDVLRTLVINTEKEKNYIQSVVYAKTEVKNDKPERGERKPGGKRFDNRRNDRHDGEAVERTEPKAEPTVAAE</sequence>
<proteinExistence type="inferred from homology"/>
<organism evidence="6 7">
    <name type="scientific">Spiroplasma chrysopicola DF-1</name>
    <dbReference type="NCBI Taxonomy" id="1276227"/>
    <lineage>
        <taxon>Bacteria</taxon>
        <taxon>Bacillati</taxon>
        <taxon>Mycoplasmatota</taxon>
        <taxon>Mollicutes</taxon>
        <taxon>Entomoplasmatales</taxon>
        <taxon>Spiroplasmataceae</taxon>
        <taxon>Spiroplasma</taxon>
    </lineage>
</organism>
<dbReference type="GO" id="GO:0070181">
    <property type="term" value="F:small ribosomal subunit rRNA binding"/>
    <property type="evidence" value="ECO:0007669"/>
    <property type="project" value="TreeGrafter"/>
</dbReference>
<evidence type="ECO:0000256" key="4">
    <source>
        <dbReference type="HAMAP-Rule" id="MF_00360"/>
    </source>
</evidence>
<protein>
    <recommendedName>
        <fullName evidence="3 4">Small ribosomal subunit protein bS6</fullName>
    </recommendedName>
</protein>
<dbReference type="InterPro" id="IPR020814">
    <property type="entry name" value="Ribosomal_S6_plastid/chlpt"/>
</dbReference>
<dbReference type="SUPFAM" id="SSF54995">
    <property type="entry name" value="Ribosomal protein S6"/>
    <property type="match status" value="1"/>
</dbReference>
<accession>R4UH06</accession>
<evidence type="ECO:0000313" key="7">
    <source>
        <dbReference type="Proteomes" id="UP000013964"/>
    </source>
</evidence>
<dbReference type="InterPro" id="IPR035980">
    <property type="entry name" value="Ribosomal_bS6_sf"/>
</dbReference>
<dbReference type="Gene3D" id="3.30.70.60">
    <property type="match status" value="1"/>
</dbReference>
<evidence type="ECO:0000313" key="6">
    <source>
        <dbReference type="EMBL" id="AGM24611.1"/>
    </source>
</evidence>
<dbReference type="GO" id="GO:0005840">
    <property type="term" value="C:ribosome"/>
    <property type="evidence" value="ECO:0007669"/>
    <property type="project" value="UniProtKB-KW"/>
</dbReference>
<dbReference type="KEGG" id="scr:SCHRY_v1c00240"/>